<name>A0A2C9VH17_MANES</name>
<accession>A0A2C9VH17</accession>
<dbReference type="AlphaFoldDB" id="A0A2C9VH17"/>
<organism evidence="1">
    <name type="scientific">Manihot esculenta</name>
    <name type="common">Cassava</name>
    <name type="synonym">Jatropha manihot</name>
    <dbReference type="NCBI Taxonomy" id="3983"/>
    <lineage>
        <taxon>Eukaryota</taxon>
        <taxon>Viridiplantae</taxon>
        <taxon>Streptophyta</taxon>
        <taxon>Embryophyta</taxon>
        <taxon>Tracheophyta</taxon>
        <taxon>Spermatophyta</taxon>
        <taxon>Magnoliopsida</taxon>
        <taxon>eudicotyledons</taxon>
        <taxon>Gunneridae</taxon>
        <taxon>Pentapetalae</taxon>
        <taxon>rosids</taxon>
        <taxon>fabids</taxon>
        <taxon>Malpighiales</taxon>
        <taxon>Euphorbiaceae</taxon>
        <taxon>Crotonoideae</taxon>
        <taxon>Manihoteae</taxon>
        <taxon>Manihot</taxon>
    </lineage>
</organism>
<reference evidence="1" key="1">
    <citation type="submission" date="2016-02" db="EMBL/GenBank/DDBJ databases">
        <title>WGS assembly of Manihot esculenta.</title>
        <authorList>
            <person name="Bredeson J.V."/>
            <person name="Prochnik S.E."/>
            <person name="Lyons J.B."/>
            <person name="Schmutz J."/>
            <person name="Grimwood J."/>
            <person name="Vrebalov J."/>
            <person name="Bart R.S."/>
            <person name="Amuge T."/>
            <person name="Ferguson M.E."/>
            <person name="Green R."/>
            <person name="Putnam N."/>
            <person name="Stites J."/>
            <person name="Rounsley S."/>
            <person name="Rokhsar D.S."/>
        </authorList>
    </citation>
    <scope>NUCLEOTIDE SEQUENCE [LARGE SCALE GENOMIC DNA]</scope>
    <source>
        <tissue evidence="1">Leaf</tissue>
    </source>
</reference>
<protein>
    <submittedName>
        <fullName evidence="1">Uncharacterized protein</fullName>
    </submittedName>
</protein>
<proteinExistence type="predicted"/>
<dbReference type="EMBL" id="CM004394">
    <property type="protein sequence ID" value="OAY44662.1"/>
    <property type="molecule type" value="Genomic_DNA"/>
</dbReference>
<evidence type="ECO:0000313" key="1">
    <source>
        <dbReference type="EMBL" id="OAY44662.1"/>
    </source>
</evidence>
<gene>
    <name evidence="1" type="ORF">MANES_08G169700</name>
</gene>
<sequence length="51" mass="5530">MLVFEFHGVNLCDVSSIGAIDSSVSIGEGEAHLFGSGFYSIERFRMLGIFS</sequence>